<organism evidence="1 2">
    <name type="scientific">Lactobacillus amylolyticus DSM 11664</name>
    <dbReference type="NCBI Taxonomy" id="585524"/>
    <lineage>
        <taxon>Bacteria</taxon>
        <taxon>Bacillati</taxon>
        <taxon>Bacillota</taxon>
        <taxon>Bacilli</taxon>
        <taxon>Lactobacillales</taxon>
        <taxon>Lactobacillaceae</taxon>
        <taxon>Lactobacillus</taxon>
    </lineage>
</organism>
<protein>
    <recommendedName>
        <fullName evidence="3">Alpha/beta hydrolase</fullName>
    </recommendedName>
</protein>
<dbReference type="AlphaFoldDB" id="D4YRF9"/>
<proteinExistence type="predicted"/>
<name>D4YRF9_9LACO</name>
<gene>
    <name evidence="1" type="ORF">HMPREF0493_0087</name>
</gene>
<dbReference type="Proteomes" id="UP000004069">
    <property type="component" value="Unassembled WGS sequence"/>
</dbReference>
<reference evidence="1 2" key="1">
    <citation type="submission" date="2010-04" db="EMBL/GenBank/DDBJ databases">
        <authorList>
            <person name="Muzny D."/>
            <person name="Qin X."/>
            <person name="Deng J."/>
            <person name="Jiang H."/>
            <person name="Liu Y."/>
            <person name="Qu J."/>
            <person name="Song X.-Z."/>
            <person name="Zhang L."/>
            <person name="Thornton R."/>
            <person name="Coyle M."/>
            <person name="Francisco L."/>
            <person name="Jackson L."/>
            <person name="Javaid M."/>
            <person name="Korchina V."/>
            <person name="Kovar C."/>
            <person name="Mata R."/>
            <person name="Mathew T."/>
            <person name="Ngo R."/>
            <person name="Nguyen L."/>
            <person name="Nguyen N."/>
            <person name="Okwuonu G."/>
            <person name="Ongeri F."/>
            <person name="Pham C."/>
            <person name="Simmons D."/>
            <person name="Wilczek-Boney K."/>
            <person name="Hale W."/>
            <person name="Jakkamsetti A."/>
            <person name="Pham P."/>
            <person name="Ruth R."/>
            <person name="San Lucas F."/>
            <person name="Warren J."/>
            <person name="Zhang J."/>
            <person name="Zhao Z."/>
            <person name="Zhou C."/>
            <person name="Zhu D."/>
            <person name="Lee S."/>
            <person name="Bess C."/>
            <person name="Blankenburg K."/>
            <person name="Forbes L."/>
            <person name="Fu Q."/>
            <person name="Gubbala S."/>
            <person name="Hirani K."/>
            <person name="Jayaseelan J.C."/>
            <person name="Lara F."/>
            <person name="Munidasa M."/>
            <person name="Palculict T."/>
            <person name="Patil S."/>
            <person name="Pu L.-L."/>
            <person name="Saada N."/>
            <person name="Tang L."/>
            <person name="Weissenberger G."/>
            <person name="Zhu Y."/>
            <person name="Hemphill L."/>
            <person name="Shang Y."/>
            <person name="Youmans B."/>
            <person name="Ayvaz T."/>
            <person name="Ross M."/>
            <person name="Santibanez J."/>
            <person name="Aqrawi P."/>
            <person name="Gross S."/>
            <person name="Joshi V."/>
            <person name="Fowler G."/>
            <person name="Nazareth L."/>
            <person name="Reid J."/>
            <person name="Worley K."/>
            <person name="Petrosino J."/>
            <person name="Highlander S."/>
            <person name="Gibbs R."/>
        </authorList>
    </citation>
    <scope>NUCLEOTIDE SEQUENCE [LARGE SCALE GENOMIC DNA]</scope>
    <source>
        <strain evidence="1 2">DSM 11664</strain>
    </source>
</reference>
<dbReference type="Gene3D" id="3.40.50.1820">
    <property type="entry name" value="alpha/beta hydrolase"/>
    <property type="match status" value="1"/>
</dbReference>
<dbReference type="InterPro" id="IPR029058">
    <property type="entry name" value="AB_hydrolase_fold"/>
</dbReference>
<comment type="caution">
    <text evidence="1">The sequence shown here is derived from an EMBL/GenBank/DDBJ whole genome shotgun (WGS) entry which is preliminary data.</text>
</comment>
<dbReference type="RefSeq" id="WP_006351241.1">
    <property type="nucleotide sequence ID" value="NZ_AZEP01000006.1"/>
</dbReference>
<dbReference type="PROSITE" id="PS51257">
    <property type="entry name" value="PROKAR_LIPOPROTEIN"/>
    <property type="match status" value="1"/>
</dbReference>
<dbReference type="eggNOG" id="COG4814">
    <property type="taxonomic scope" value="Bacteria"/>
</dbReference>
<sequence>MGKQNKIVYMKKIKLIIILIFMCILSACSINRNTVKKTSVTKTELRPTFKDTPTVYFHGLMGSYKNEEPLAQAAKKRGITTSVTRANVDKKGKVKLIGTIKKNAKNPLILVNYQDNVQPSFKRNGVYASNVVKALKKKYHINKVNMIGYSLGNMSIIYYQIQNGNKSSMPRLVKEVSLGGHYDGAYFKELPPGFRQPKGLKLDQNGKPNKMNQTYREMTAVRKIYQKHSVQVLNIFGNIGNQSDGVVETASAKSLKYLVADRNYQEFEVTADHGSLPSNGKVLQKTINFLW</sequence>
<evidence type="ECO:0008006" key="3">
    <source>
        <dbReference type="Google" id="ProtNLM"/>
    </source>
</evidence>
<evidence type="ECO:0000313" key="1">
    <source>
        <dbReference type="EMBL" id="EFG56269.1"/>
    </source>
</evidence>
<dbReference type="SUPFAM" id="SSF53474">
    <property type="entry name" value="alpha/beta-Hydrolases"/>
    <property type="match status" value="1"/>
</dbReference>
<dbReference type="EMBL" id="ADNY01000004">
    <property type="protein sequence ID" value="EFG56269.1"/>
    <property type="molecule type" value="Genomic_DNA"/>
</dbReference>
<evidence type="ECO:0000313" key="2">
    <source>
        <dbReference type="Proteomes" id="UP000004069"/>
    </source>
</evidence>
<dbReference type="Pfam" id="PF06028">
    <property type="entry name" value="DUF915"/>
    <property type="match status" value="1"/>
</dbReference>
<keyword evidence="2" id="KW-1185">Reference proteome</keyword>
<dbReference type="InterPro" id="IPR010315">
    <property type="entry name" value="DUF915_hydro-like"/>
</dbReference>
<accession>D4YRF9</accession>